<dbReference type="AlphaFoldDB" id="A0A8E5MHP1"/>
<dbReference type="PANTHER" id="PTHR33112">
    <property type="entry name" value="DOMAIN PROTEIN, PUTATIVE-RELATED"/>
    <property type="match status" value="1"/>
</dbReference>
<dbReference type="RefSeq" id="XP_042998406.1">
    <property type="nucleotide sequence ID" value="XM_043142472.1"/>
</dbReference>
<keyword evidence="4" id="KW-1185">Reference proteome</keyword>
<dbReference type="Pfam" id="PF06985">
    <property type="entry name" value="HET"/>
    <property type="match status" value="1"/>
</dbReference>
<evidence type="ECO:0000313" key="3">
    <source>
        <dbReference type="EMBL" id="QUC20733.1"/>
    </source>
</evidence>
<feature type="region of interest" description="Disordered" evidence="1">
    <location>
        <begin position="1"/>
        <end position="25"/>
    </location>
</feature>
<dbReference type="OrthoDB" id="5428863at2759"/>
<dbReference type="Proteomes" id="UP000027002">
    <property type="component" value="Chromosome 4"/>
</dbReference>
<sequence length="848" mass="95463">MADSLSAVPAIDKPMLQRRRSKNPLKNMMQHLTVEPPEDSDGATRRASLIRRISWRKSRSPSAHSDASAPTSATIRNIDPALCASCSSLAVDIEHILEEIDLSFTKALHPAAEDAFGEKEYFVSRLRGLEENKWAATCPLCRLFWAVHIPGEGDGDFVLSAFSSRDTNYLIDSTRMFDMEHPARAKSKGLAPCYLAVVPKKRGDAAKAWDVLPEWFRENGMLFRTLPSLSPEPSGRRSRSKSSERQTPDPPPALQTDSDWLQKGIWGREIQQTADLSIARSWLQFCDRHHQGRCGRRRIAKDLAGFKLVDCTQSPPRVVRRPLSENFAALSYVSGKDTAELWPKVVRDAIVVTRELGLQYLWMDKLCIDSSNLQERTSHIGRMDEIFEGSVVTIVAAHGNNAMCGLPGVGSTTRPEQPKYGFSDGNLTLVSSLRDPRLDIRNSDWFTRGWTYQEGLLARRRLIFTERQMYWECDGMSCPETLILPLATYYDRDEEKMCDFVRPGLFNSVSYIDGSWEAWKKLPQTAEEPSTLSIFRQSDQYICEYTKRKLTYDQDSLSAFMGITRRLEKTLGRGKLGSIVGIPLWCPTTPANAPAELARTKLLFALTTSFWHHSGGEEPQRRRHLPSWTWAGWRGGVELHSSIVVAAQDGTSREKKLLNHHYVSATQLTRNDATSREWAYSPEMVMVSSDGHVVYDFSSAGGPPSISPGPYLLRVTNPLVLDKVKARVHKGGWIFNDVCVDVRLSRGRGTEANTSAPLASEANRPSAIREYLEQHARGERMTVLWCIEETTILLLVLERTASTTWERVGRARMGFGQDPKDVMRRFGSLEVLVNSLPLRRLGQDIFIG</sequence>
<feature type="region of interest" description="Disordered" evidence="1">
    <location>
        <begin position="226"/>
        <end position="258"/>
    </location>
</feature>
<name>A0A8E5MHP1_USTVR</name>
<dbReference type="KEGG" id="uvi:66065752"/>
<dbReference type="InterPro" id="IPR001763">
    <property type="entry name" value="Rhodanese-like_dom"/>
</dbReference>
<evidence type="ECO:0000313" key="4">
    <source>
        <dbReference type="Proteomes" id="UP000027002"/>
    </source>
</evidence>
<evidence type="ECO:0000259" key="2">
    <source>
        <dbReference type="PROSITE" id="PS50206"/>
    </source>
</evidence>
<protein>
    <recommendedName>
        <fullName evidence="2">Rhodanese domain-containing protein</fullName>
    </recommendedName>
</protein>
<dbReference type="InterPro" id="IPR010730">
    <property type="entry name" value="HET"/>
</dbReference>
<gene>
    <name evidence="3" type="ORF">UV8b_04974</name>
</gene>
<dbReference type="GeneID" id="66065752"/>
<dbReference type="PROSITE" id="PS50206">
    <property type="entry name" value="RHODANESE_3"/>
    <property type="match status" value="1"/>
</dbReference>
<evidence type="ECO:0000256" key="1">
    <source>
        <dbReference type="SAM" id="MobiDB-lite"/>
    </source>
</evidence>
<accession>A0A8E5MHP1</accession>
<proteinExistence type="predicted"/>
<dbReference type="EMBL" id="CP072756">
    <property type="protein sequence ID" value="QUC20733.1"/>
    <property type="molecule type" value="Genomic_DNA"/>
</dbReference>
<reference evidence="3" key="1">
    <citation type="submission" date="2020-03" db="EMBL/GenBank/DDBJ databases">
        <title>A mixture of massive structural variations and highly conserved coding sequences in Ustilaginoidea virens genome.</title>
        <authorList>
            <person name="Zhang K."/>
            <person name="Zhao Z."/>
            <person name="Zhang Z."/>
            <person name="Li Y."/>
            <person name="Hsiang T."/>
            <person name="Sun W."/>
        </authorList>
    </citation>
    <scope>NUCLEOTIDE SEQUENCE</scope>
    <source>
        <strain evidence="3">UV-8b</strain>
    </source>
</reference>
<organism evidence="3 4">
    <name type="scientific">Ustilaginoidea virens</name>
    <name type="common">Rice false smut fungus</name>
    <name type="synonym">Villosiclava virens</name>
    <dbReference type="NCBI Taxonomy" id="1159556"/>
    <lineage>
        <taxon>Eukaryota</taxon>
        <taxon>Fungi</taxon>
        <taxon>Dikarya</taxon>
        <taxon>Ascomycota</taxon>
        <taxon>Pezizomycotina</taxon>
        <taxon>Sordariomycetes</taxon>
        <taxon>Hypocreomycetidae</taxon>
        <taxon>Hypocreales</taxon>
        <taxon>Clavicipitaceae</taxon>
        <taxon>Ustilaginoidea</taxon>
    </lineage>
</organism>
<dbReference type="PANTHER" id="PTHR33112:SF1">
    <property type="entry name" value="HETEROKARYON INCOMPATIBILITY DOMAIN-CONTAINING PROTEIN"/>
    <property type="match status" value="1"/>
</dbReference>
<feature type="domain" description="Rhodanese" evidence="2">
    <location>
        <begin position="506"/>
        <end position="528"/>
    </location>
</feature>